<name>A0A8T2NBR0_9TELE</name>
<dbReference type="AlphaFoldDB" id="A0A8T2NBR0"/>
<keyword evidence="2" id="KW-1185">Reference proteome</keyword>
<proteinExistence type="predicted"/>
<comment type="caution">
    <text evidence="1">The sequence shown here is derived from an EMBL/GenBank/DDBJ whole genome shotgun (WGS) entry which is preliminary data.</text>
</comment>
<protein>
    <submittedName>
        <fullName evidence="1">Uncharacterized protein</fullName>
    </submittedName>
</protein>
<dbReference type="EMBL" id="JAFBMS010000080">
    <property type="protein sequence ID" value="KAG9337805.1"/>
    <property type="molecule type" value="Genomic_DNA"/>
</dbReference>
<gene>
    <name evidence="1" type="ORF">JZ751_027607</name>
</gene>
<sequence>MVDTLDGAARLCRMRNSQHCLMTYAISRLGGTDRYEAQVKKQTGVTVVHLRKPWQRAVGFSRTPL</sequence>
<organism evidence="1 2">
    <name type="scientific">Albula glossodonta</name>
    <name type="common">roundjaw bonefish</name>
    <dbReference type="NCBI Taxonomy" id="121402"/>
    <lineage>
        <taxon>Eukaryota</taxon>
        <taxon>Metazoa</taxon>
        <taxon>Chordata</taxon>
        <taxon>Craniata</taxon>
        <taxon>Vertebrata</taxon>
        <taxon>Euteleostomi</taxon>
        <taxon>Actinopterygii</taxon>
        <taxon>Neopterygii</taxon>
        <taxon>Teleostei</taxon>
        <taxon>Albuliformes</taxon>
        <taxon>Albulidae</taxon>
        <taxon>Albula</taxon>
    </lineage>
</organism>
<accession>A0A8T2NBR0</accession>
<reference evidence="1" key="1">
    <citation type="thesis" date="2021" institute="BYU ScholarsArchive" country="Provo, UT, USA">
        <title>Applications of and Algorithms for Genome Assembly and Genomic Analyses with an Emphasis on Marine Teleosts.</title>
        <authorList>
            <person name="Pickett B.D."/>
        </authorList>
    </citation>
    <scope>NUCLEOTIDE SEQUENCE</scope>
    <source>
        <strain evidence="1">HI-2016</strain>
    </source>
</reference>
<evidence type="ECO:0000313" key="1">
    <source>
        <dbReference type="EMBL" id="KAG9337805.1"/>
    </source>
</evidence>
<dbReference type="Proteomes" id="UP000824540">
    <property type="component" value="Unassembled WGS sequence"/>
</dbReference>
<evidence type="ECO:0000313" key="2">
    <source>
        <dbReference type="Proteomes" id="UP000824540"/>
    </source>
</evidence>